<sequence>MVNQDEEGVAYTDHSGDEQRRDQQPERQQEELDLNATANDGTRVNDVYMDLGASRTGVLIPTQPTLVAEESQARSTSAGPAKLATTGNNADHHPQNLSEGLAQMNTWMSLSH</sequence>
<evidence type="ECO:0000256" key="1">
    <source>
        <dbReference type="SAM" id="MobiDB-lite"/>
    </source>
</evidence>
<comment type="caution">
    <text evidence="2">The sequence shown here is derived from an EMBL/GenBank/DDBJ whole genome shotgun (WGS) entry which is preliminary data.</text>
</comment>
<feature type="compositionally biased region" description="Basic and acidic residues" evidence="1">
    <location>
        <begin position="14"/>
        <end position="30"/>
    </location>
</feature>
<feature type="compositionally biased region" description="Polar residues" evidence="1">
    <location>
        <begin position="85"/>
        <end position="96"/>
    </location>
</feature>
<feature type="region of interest" description="Disordered" evidence="1">
    <location>
        <begin position="67"/>
        <end position="96"/>
    </location>
</feature>
<keyword evidence="3" id="KW-1185">Reference proteome</keyword>
<dbReference type="Proteomes" id="UP001341840">
    <property type="component" value="Unassembled WGS sequence"/>
</dbReference>
<dbReference type="EMBL" id="JASCZI010244064">
    <property type="protein sequence ID" value="MED6213872.1"/>
    <property type="molecule type" value="Genomic_DNA"/>
</dbReference>
<reference evidence="2 3" key="1">
    <citation type="journal article" date="2023" name="Plants (Basel)">
        <title>Bridging the Gap: Combining Genomics and Transcriptomics Approaches to Understand Stylosanthes scabra, an Orphan Legume from the Brazilian Caatinga.</title>
        <authorList>
            <person name="Ferreira-Neto J.R.C."/>
            <person name="da Silva M.D."/>
            <person name="Binneck E."/>
            <person name="de Melo N.F."/>
            <person name="da Silva R.H."/>
            <person name="de Melo A.L.T.M."/>
            <person name="Pandolfi V."/>
            <person name="Bustamante F.O."/>
            <person name="Brasileiro-Vidal A.C."/>
            <person name="Benko-Iseppon A.M."/>
        </authorList>
    </citation>
    <scope>NUCLEOTIDE SEQUENCE [LARGE SCALE GENOMIC DNA]</scope>
    <source>
        <tissue evidence="2">Leaves</tissue>
    </source>
</reference>
<accession>A0ABU6YU21</accession>
<organism evidence="2 3">
    <name type="scientific">Stylosanthes scabra</name>
    <dbReference type="NCBI Taxonomy" id="79078"/>
    <lineage>
        <taxon>Eukaryota</taxon>
        <taxon>Viridiplantae</taxon>
        <taxon>Streptophyta</taxon>
        <taxon>Embryophyta</taxon>
        <taxon>Tracheophyta</taxon>
        <taxon>Spermatophyta</taxon>
        <taxon>Magnoliopsida</taxon>
        <taxon>eudicotyledons</taxon>
        <taxon>Gunneridae</taxon>
        <taxon>Pentapetalae</taxon>
        <taxon>rosids</taxon>
        <taxon>fabids</taxon>
        <taxon>Fabales</taxon>
        <taxon>Fabaceae</taxon>
        <taxon>Papilionoideae</taxon>
        <taxon>50 kb inversion clade</taxon>
        <taxon>dalbergioids sensu lato</taxon>
        <taxon>Dalbergieae</taxon>
        <taxon>Pterocarpus clade</taxon>
        <taxon>Stylosanthes</taxon>
    </lineage>
</organism>
<feature type="region of interest" description="Disordered" evidence="1">
    <location>
        <begin position="1"/>
        <end position="43"/>
    </location>
</feature>
<evidence type="ECO:0000313" key="2">
    <source>
        <dbReference type="EMBL" id="MED6213872.1"/>
    </source>
</evidence>
<gene>
    <name evidence="2" type="ORF">PIB30_097555</name>
</gene>
<protein>
    <submittedName>
        <fullName evidence="2">Uncharacterized protein</fullName>
    </submittedName>
</protein>
<name>A0ABU6YU21_9FABA</name>
<evidence type="ECO:0000313" key="3">
    <source>
        <dbReference type="Proteomes" id="UP001341840"/>
    </source>
</evidence>
<proteinExistence type="predicted"/>